<comment type="caution">
    <text evidence="1">The sequence shown here is derived from an EMBL/GenBank/DDBJ whole genome shotgun (WGS) entry which is preliminary data.</text>
</comment>
<protein>
    <submittedName>
        <fullName evidence="1">Uncharacterized protein</fullName>
    </submittedName>
</protein>
<sequence>MGLRDFFRFKLFMDEKDDMEVLCMAVMLIDYKSDIERMQNLTYNTTNRKEHFQRNFGWHRKKQV</sequence>
<reference evidence="2" key="1">
    <citation type="submission" date="2017-04" db="EMBL/GenBank/DDBJ databases">
        <title>Function of individual gut microbiota members based on whole genome sequencing of pure cultures obtained from chicken caecum.</title>
        <authorList>
            <person name="Medvecky M."/>
            <person name="Cejkova D."/>
            <person name="Polansky O."/>
            <person name="Karasova D."/>
            <person name="Kubasova T."/>
            <person name="Cizek A."/>
            <person name="Rychlik I."/>
        </authorList>
    </citation>
    <scope>NUCLEOTIDE SEQUENCE [LARGE SCALE GENOMIC DNA]</scope>
    <source>
        <strain evidence="2">An75</strain>
    </source>
</reference>
<dbReference type="Proteomes" id="UP000195455">
    <property type="component" value="Unassembled WGS sequence"/>
</dbReference>
<evidence type="ECO:0000313" key="2">
    <source>
        <dbReference type="Proteomes" id="UP000195455"/>
    </source>
</evidence>
<gene>
    <name evidence="1" type="ORF">B5G26_07300</name>
</gene>
<dbReference type="AlphaFoldDB" id="A0A1Y3U345"/>
<organism evidence="1 2">
    <name type="scientific">Anaerotignum lactatifermentans</name>
    <dbReference type="NCBI Taxonomy" id="160404"/>
    <lineage>
        <taxon>Bacteria</taxon>
        <taxon>Bacillati</taxon>
        <taxon>Bacillota</taxon>
        <taxon>Clostridia</taxon>
        <taxon>Lachnospirales</taxon>
        <taxon>Anaerotignaceae</taxon>
        <taxon>Anaerotignum</taxon>
    </lineage>
</organism>
<evidence type="ECO:0000313" key="1">
    <source>
        <dbReference type="EMBL" id="OUN43171.1"/>
    </source>
</evidence>
<proteinExistence type="predicted"/>
<name>A0A1Y3U345_9FIRM</name>
<dbReference type="EMBL" id="NFHM01000009">
    <property type="protein sequence ID" value="OUN43171.1"/>
    <property type="molecule type" value="Genomic_DNA"/>
</dbReference>
<accession>A0A1Y3U345</accession>